<dbReference type="EMBL" id="JAPXFL010000003">
    <property type="protein sequence ID" value="KAK9508718.1"/>
    <property type="molecule type" value="Genomic_DNA"/>
</dbReference>
<dbReference type="InterPro" id="IPR012337">
    <property type="entry name" value="RNaseH-like_sf"/>
</dbReference>
<evidence type="ECO:0000256" key="8">
    <source>
        <dbReference type="SAM" id="MobiDB-lite"/>
    </source>
</evidence>
<feature type="region of interest" description="Disordered" evidence="8">
    <location>
        <begin position="111"/>
        <end position="139"/>
    </location>
</feature>
<evidence type="ECO:0000259" key="9">
    <source>
        <dbReference type="Pfam" id="PF02892"/>
    </source>
</evidence>
<dbReference type="InterPro" id="IPR036236">
    <property type="entry name" value="Znf_C2H2_sf"/>
</dbReference>
<protein>
    <recommendedName>
        <fullName evidence="9">BED-type domain-containing protein</fullName>
    </recommendedName>
</protein>
<dbReference type="PANTHER" id="PTHR46481:SF10">
    <property type="entry name" value="ZINC FINGER BED DOMAIN-CONTAINING PROTEIN 39"/>
    <property type="match status" value="1"/>
</dbReference>
<keyword evidence="3" id="KW-0863">Zinc-finger</keyword>
<organism evidence="10 11">
    <name type="scientific">Rhynocoris fuscipes</name>
    <dbReference type="NCBI Taxonomy" id="488301"/>
    <lineage>
        <taxon>Eukaryota</taxon>
        <taxon>Metazoa</taxon>
        <taxon>Ecdysozoa</taxon>
        <taxon>Arthropoda</taxon>
        <taxon>Hexapoda</taxon>
        <taxon>Insecta</taxon>
        <taxon>Pterygota</taxon>
        <taxon>Neoptera</taxon>
        <taxon>Paraneoptera</taxon>
        <taxon>Hemiptera</taxon>
        <taxon>Heteroptera</taxon>
        <taxon>Panheteroptera</taxon>
        <taxon>Cimicomorpha</taxon>
        <taxon>Reduviidae</taxon>
        <taxon>Harpactorinae</taxon>
        <taxon>Harpactorini</taxon>
        <taxon>Rhynocoris</taxon>
    </lineage>
</organism>
<keyword evidence="5" id="KW-0805">Transcription regulation</keyword>
<evidence type="ECO:0000256" key="1">
    <source>
        <dbReference type="ARBA" id="ARBA00004123"/>
    </source>
</evidence>
<dbReference type="SUPFAM" id="SSF53098">
    <property type="entry name" value="Ribonuclease H-like"/>
    <property type="match status" value="1"/>
</dbReference>
<dbReference type="GO" id="GO:0008270">
    <property type="term" value="F:zinc ion binding"/>
    <property type="evidence" value="ECO:0007669"/>
    <property type="project" value="UniProtKB-KW"/>
</dbReference>
<dbReference type="SUPFAM" id="SSF57667">
    <property type="entry name" value="beta-beta-alpha zinc fingers"/>
    <property type="match status" value="1"/>
</dbReference>
<dbReference type="PANTHER" id="PTHR46481">
    <property type="entry name" value="ZINC FINGER BED DOMAIN-CONTAINING PROTEIN 4"/>
    <property type="match status" value="1"/>
</dbReference>
<feature type="domain" description="BED-type" evidence="9">
    <location>
        <begin position="67"/>
        <end position="99"/>
    </location>
</feature>
<evidence type="ECO:0000256" key="2">
    <source>
        <dbReference type="ARBA" id="ARBA00022723"/>
    </source>
</evidence>
<evidence type="ECO:0000313" key="10">
    <source>
        <dbReference type="EMBL" id="KAK9508718.1"/>
    </source>
</evidence>
<dbReference type="InterPro" id="IPR003656">
    <property type="entry name" value="Znf_BED"/>
</dbReference>
<evidence type="ECO:0000256" key="5">
    <source>
        <dbReference type="ARBA" id="ARBA00023015"/>
    </source>
</evidence>
<proteinExistence type="predicted"/>
<keyword evidence="11" id="KW-1185">Reference proteome</keyword>
<gene>
    <name evidence="10" type="ORF">O3M35_006210</name>
</gene>
<name>A0AAW1DF05_9HEMI</name>
<keyword evidence="6" id="KW-0804">Transcription</keyword>
<evidence type="ECO:0000256" key="4">
    <source>
        <dbReference type="ARBA" id="ARBA00022833"/>
    </source>
</evidence>
<dbReference type="GO" id="GO:0009791">
    <property type="term" value="P:post-embryonic development"/>
    <property type="evidence" value="ECO:0007669"/>
    <property type="project" value="UniProtKB-ARBA"/>
</dbReference>
<evidence type="ECO:0000256" key="7">
    <source>
        <dbReference type="ARBA" id="ARBA00023242"/>
    </source>
</evidence>
<dbReference type="SMART" id="SM00614">
    <property type="entry name" value="ZnF_BED"/>
    <property type="match status" value="1"/>
</dbReference>
<dbReference type="GO" id="GO:0005634">
    <property type="term" value="C:nucleus"/>
    <property type="evidence" value="ECO:0007669"/>
    <property type="project" value="UniProtKB-SubCell"/>
</dbReference>
<dbReference type="InterPro" id="IPR052035">
    <property type="entry name" value="ZnF_BED_domain_contain"/>
</dbReference>
<keyword evidence="4" id="KW-0862">Zinc</keyword>
<dbReference type="Proteomes" id="UP001461498">
    <property type="component" value="Unassembled WGS sequence"/>
</dbReference>
<dbReference type="AlphaFoldDB" id="A0AAW1DF05"/>
<evidence type="ECO:0000313" key="11">
    <source>
        <dbReference type="Proteomes" id="UP001461498"/>
    </source>
</evidence>
<keyword evidence="2" id="KW-0479">Metal-binding</keyword>
<comment type="subcellular location">
    <subcellularLocation>
        <location evidence="1">Nucleus</location>
    </subcellularLocation>
</comment>
<sequence>MDSKVKQVYVHKAPTTLKVEHNEYSPVVEHSSTTTILHYKRLVVPSNMRSIYWKCYGFPANDENEILTRTKIVCLLCKATMTYNRNTTNLRMHLQNKHKNELVALEMVQSTTPTQNRKGEIDRRLTKKARKSNSSRDSVVQVFPLNSPQQTQISHCEPTPEYIAEVDDMNPLSVIVKEATSNQSYTLVDGKAIADAIAEFIILDMQNPEIVEGRGFQRLIGTLKSPCEIPSKIHLTEELIPKIYDVVKEQLYVEISSLSAPVSLSIEDWISSSGDLYSTVSIHFISFKEIELQNRVLSTIYCSEVDALHWGAQFDVIIEEYQIKLEKITAVVVASDRADVYDSLVAKGLTILPCFSFAMQSACTGLVFGRDEVQEVLRKCRALIAHISRNSTATAELRLQDNLLQLEDSPLIADTCGGWMSTLTMLEQIQARRNILPSVIDCLSSTICPTTSLELNSEEWKLLDDVVSVLSPFKVTTATLMEEKSPLISILKPILSQLLNVHLQRNESDSEFAVELKTTLYKVLQERYENDKVKEMLDLSSALDPRFKSLPFMTENERTVVKKKIQTLVQDQVGNSTDTIENSKMGLQSKKRLSGMEFLLGELCTIKSEMPTRQRADLEHVQYEWESQADLEKSPIEWWREMNGKCYHISNLANVYLCVPVCVRAHLQNTFTPNTLLQSLPIHLALKLKFLHMNYFPGE</sequence>
<dbReference type="Pfam" id="PF02892">
    <property type="entry name" value="zf-BED"/>
    <property type="match status" value="1"/>
</dbReference>
<comment type="caution">
    <text evidence="10">The sequence shown here is derived from an EMBL/GenBank/DDBJ whole genome shotgun (WGS) entry which is preliminary data.</text>
</comment>
<dbReference type="GO" id="GO:0003677">
    <property type="term" value="F:DNA binding"/>
    <property type="evidence" value="ECO:0007669"/>
    <property type="project" value="InterPro"/>
</dbReference>
<evidence type="ECO:0000256" key="3">
    <source>
        <dbReference type="ARBA" id="ARBA00022771"/>
    </source>
</evidence>
<keyword evidence="7" id="KW-0539">Nucleus</keyword>
<reference evidence="10 11" key="1">
    <citation type="submission" date="2022-12" db="EMBL/GenBank/DDBJ databases">
        <title>Chromosome-level genome assembly of true bugs.</title>
        <authorList>
            <person name="Ma L."/>
            <person name="Li H."/>
        </authorList>
    </citation>
    <scope>NUCLEOTIDE SEQUENCE [LARGE SCALE GENOMIC DNA]</scope>
    <source>
        <strain evidence="10">Lab_2022b</strain>
    </source>
</reference>
<evidence type="ECO:0000256" key="6">
    <source>
        <dbReference type="ARBA" id="ARBA00023163"/>
    </source>
</evidence>
<accession>A0AAW1DF05</accession>